<dbReference type="Gene3D" id="6.10.10.130">
    <property type="match status" value="1"/>
</dbReference>
<keyword evidence="4" id="KW-1185">Reference proteome</keyword>
<dbReference type="InterPro" id="IPR038475">
    <property type="entry name" value="RecG_C_sf"/>
</dbReference>
<dbReference type="Pfam" id="PF13749">
    <property type="entry name" value="HATPase_c_4"/>
    <property type="match status" value="1"/>
</dbReference>
<organism evidence="3 4">
    <name type="scientific">Vulcaniibacterium thermophilum</name>
    <dbReference type="NCBI Taxonomy" id="1169913"/>
    <lineage>
        <taxon>Bacteria</taxon>
        <taxon>Pseudomonadati</taxon>
        <taxon>Pseudomonadota</taxon>
        <taxon>Gammaproteobacteria</taxon>
        <taxon>Lysobacterales</taxon>
        <taxon>Lysobacteraceae</taxon>
        <taxon>Vulcaniibacterium</taxon>
    </lineage>
</organism>
<protein>
    <recommendedName>
        <fullName evidence="2">Schlafen AlbA-2 domain-containing protein</fullName>
    </recommendedName>
</protein>
<dbReference type="PANTHER" id="PTHR30595">
    <property type="entry name" value="GLPR-RELATED TRANSCRIPTIONAL REPRESSOR"/>
    <property type="match status" value="1"/>
</dbReference>
<dbReference type="Gene3D" id="3.30.950.30">
    <property type="entry name" value="Schlafen, AAA domain"/>
    <property type="match status" value="1"/>
</dbReference>
<reference evidence="3" key="2">
    <citation type="submission" date="2020-09" db="EMBL/GenBank/DDBJ databases">
        <authorList>
            <person name="Sun Q."/>
            <person name="Kim S."/>
        </authorList>
    </citation>
    <scope>NUCLEOTIDE SEQUENCE</scope>
    <source>
        <strain evidence="3">KCTC 32020</strain>
    </source>
</reference>
<dbReference type="OrthoDB" id="9807853at2"/>
<evidence type="ECO:0000313" key="4">
    <source>
        <dbReference type="Proteomes" id="UP000636453"/>
    </source>
</evidence>
<dbReference type="Gene3D" id="3.30.565.60">
    <property type="match status" value="1"/>
</dbReference>
<dbReference type="EMBL" id="BNCF01000002">
    <property type="protein sequence ID" value="GHE27213.1"/>
    <property type="molecule type" value="Genomic_DNA"/>
</dbReference>
<dbReference type="Pfam" id="PF04326">
    <property type="entry name" value="SLFN_AlbA_2"/>
    <property type="match status" value="1"/>
</dbReference>
<evidence type="ECO:0000259" key="2">
    <source>
        <dbReference type="Pfam" id="PF04326"/>
    </source>
</evidence>
<dbReference type="InterPro" id="IPR038461">
    <property type="entry name" value="Schlafen_AlbA_2_dom_sf"/>
</dbReference>
<feature type="region of interest" description="Disordered" evidence="1">
    <location>
        <begin position="556"/>
        <end position="575"/>
    </location>
</feature>
<evidence type="ECO:0000256" key="1">
    <source>
        <dbReference type="SAM" id="MobiDB-lite"/>
    </source>
</evidence>
<proteinExistence type="predicted"/>
<evidence type="ECO:0000313" key="3">
    <source>
        <dbReference type="EMBL" id="GHE27213.1"/>
    </source>
</evidence>
<dbReference type="InterPro" id="IPR007421">
    <property type="entry name" value="Schlafen_AlbA_2_dom"/>
</dbReference>
<sequence length="575" mass="63707">MRSVQDVRELLDRLDEVEADALEAQDLDFKRWDGRSLSDMRRTLIDVAVCMANGGGGTVVLGVADRVIGRRAAILGVPPEIDTNTLVREIYANTDPRLTPDFEELSVPEGTGRLLLMQVRGPMRPYTDSAGRGSIRIDKSCEPLTGSARRDLLMASGQADYSAQPAEATWSDLSPSALEALRRAARAERSPEDLLTLSDRDLIDRLGLAPNGRLTIAALLLAGTPEAIARNVSGYGWTHLRMRNATEYSDRADGGEALPVALIRLLDRVMADNPIATVQQGLYHFEYRAYPELALREALLNALCHADYQRGAPIIVKQYPQRLEISNPGGLVGDITPENILHHPPAPRNPMLVNALVQLRLVNRSNLGVSRMFKAFLLEGKPPPAIEERGESVTVTFLRHEFSEPFRRFAQEESEAGRDLDVDQLLVLQHLLTHPEIDTSTAARLCQRGEALARETLNAMETERGYLERGGAGGRGSYWTLRADLHRRLGGSGDPDRQRRISLEAAKTRILSLLQERAARGEPGLTNEDLRRITHLDRSQVVRLMRELRAAHPELRAPGRGRGAQHRWVPAGTTE</sequence>
<reference evidence="3" key="1">
    <citation type="journal article" date="2014" name="Int. J. Syst. Evol. Microbiol.">
        <title>Complete genome sequence of Corynebacterium casei LMG S-19264T (=DSM 44701T), isolated from a smear-ripened cheese.</title>
        <authorList>
            <consortium name="US DOE Joint Genome Institute (JGI-PGF)"/>
            <person name="Walter F."/>
            <person name="Albersmeier A."/>
            <person name="Kalinowski J."/>
            <person name="Ruckert C."/>
        </authorList>
    </citation>
    <scope>NUCLEOTIDE SEQUENCE</scope>
    <source>
        <strain evidence="3">KCTC 32020</strain>
    </source>
</reference>
<name>A0A918YWQ6_9GAMM</name>
<dbReference type="AlphaFoldDB" id="A0A918YWQ6"/>
<accession>A0A918YWQ6</accession>
<comment type="caution">
    <text evidence="3">The sequence shown here is derived from an EMBL/GenBank/DDBJ whole genome shotgun (WGS) entry which is preliminary data.</text>
</comment>
<dbReference type="Proteomes" id="UP000636453">
    <property type="component" value="Unassembled WGS sequence"/>
</dbReference>
<dbReference type="PANTHER" id="PTHR30595:SF6">
    <property type="entry name" value="SCHLAFEN ALBA-2 DOMAIN-CONTAINING PROTEIN"/>
    <property type="match status" value="1"/>
</dbReference>
<feature type="domain" description="Schlafen AlbA-2" evidence="2">
    <location>
        <begin position="23"/>
        <end position="144"/>
    </location>
</feature>
<dbReference type="RefSeq" id="WP_146472110.1">
    <property type="nucleotide sequence ID" value="NZ_BNCF01000002.1"/>
</dbReference>
<gene>
    <name evidence="3" type="ORF">GCM10007167_05700</name>
</gene>